<reference evidence="1" key="1">
    <citation type="submission" date="2022-11" db="EMBL/GenBank/DDBJ databases">
        <title>Minimal conservation of predation-associated metabolite biosynthetic gene clusters underscores biosynthetic potential of Myxococcota including descriptions for ten novel species: Archangium lansinium sp. nov., Myxococcus landrumus sp. nov., Nannocystis bai.</title>
        <authorList>
            <person name="Ahearne A."/>
            <person name="Stevens C."/>
            <person name="Phillips K."/>
        </authorList>
    </citation>
    <scope>NUCLEOTIDE SEQUENCE</scope>
    <source>
        <strain evidence="1">Na p29</strain>
    </source>
</reference>
<dbReference type="AlphaFoldDB" id="A0A9X3J077"/>
<dbReference type="EMBL" id="JAPNKE010000002">
    <property type="protein sequence ID" value="MCY1010301.1"/>
    <property type="molecule type" value="Genomic_DNA"/>
</dbReference>
<dbReference type="RefSeq" id="WP_267773181.1">
    <property type="nucleotide sequence ID" value="NZ_JAPNKE010000002.1"/>
</dbReference>
<dbReference type="Proteomes" id="UP001150924">
    <property type="component" value="Unassembled WGS sequence"/>
</dbReference>
<name>A0A9X3J077_9BACT</name>
<accession>A0A9X3J077</accession>
<sequence length="377" mass="40889">MTRRRVDGVGEQAAGALDVLALLPRDLTAEDREQRRVGLVGDDLQTARGQLDEALGVAGALGGLLEHVERAEVPVGVVLVLEHADADRVGVLERLAEEVRRHVGVVEAHLPDQRELTQQRDLLVRLALERGAAVLQLLDVLQVTAAGEQGLGDVAGLVVARIGVEGLEQQRQQARVFGRLLLQDPRGAEVERRQLVATVLDVRGQRVSLAAERDQLVDADVLQRELPVAPVVERLLEAVLELLIATLGAGRRLEVRARLLDLSQVEQRPPVGVVQGRGPVGVTIGPQLERHQLGDHLEVGHLLIDLARRLQGLEVLTVALDGRLVERHRLGLVEQQSLAGLGEVVERRGLRLRRAGGARLRLGFVDHPAPLGDLGEP</sequence>
<protein>
    <submittedName>
        <fullName evidence="1">Uncharacterized protein</fullName>
    </submittedName>
</protein>
<keyword evidence="2" id="KW-1185">Reference proteome</keyword>
<proteinExistence type="predicted"/>
<evidence type="ECO:0000313" key="2">
    <source>
        <dbReference type="Proteomes" id="UP001150924"/>
    </source>
</evidence>
<gene>
    <name evidence="1" type="ORF">OV079_32990</name>
</gene>
<organism evidence="1 2">
    <name type="scientific">Nannocystis pusilla</name>
    <dbReference type="NCBI Taxonomy" id="889268"/>
    <lineage>
        <taxon>Bacteria</taxon>
        <taxon>Pseudomonadati</taxon>
        <taxon>Myxococcota</taxon>
        <taxon>Polyangia</taxon>
        <taxon>Nannocystales</taxon>
        <taxon>Nannocystaceae</taxon>
        <taxon>Nannocystis</taxon>
    </lineage>
</organism>
<comment type="caution">
    <text evidence="1">The sequence shown here is derived from an EMBL/GenBank/DDBJ whole genome shotgun (WGS) entry which is preliminary data.</text>
</comment>
<evidence type="ECO:0000313" key="1">
    <source>
        <dbReference type="EMBL" id="MCY1010301.1"/>
    </source>
</evidence>